<protein>
    <submittedName>
        <fullName evidence="4 5">Uncharacterized protein LOC107218178 isoform X1</fullName>
    </submittedName>
</protein>
<keyword evidence="3" id="KW-1185">Reference proteome</keyword>
<evidence type="ECO:0000313" key="5">
    <source>
        <dbReference type="RefSeq" id="XP_046596080.1"/>
    </source>
</evidence>
<evidence type="ECO:0000313" key="3">
    <source>
        <dbReference type="Proteomes" id="UP000829291"/>
    </source>
</evidence>
<gene>
    <name evidence="4 5" type="primary">LOC107218178</name>
</gene>
<feature type="chain" id="PRO_5045024508" evidence="2">
    <location>
        <begin position="21"/>
        <end position="450"/>
    </location>
</feature>
<feature type="compositionally biased region" description="Basic and acidic residues" evidence="1">
    <location>
        <begin position="230"/>
        <end position="241"/>
    </location>
</feature>
<name>A0ABM3G744_NEOLC</name>
<dbReference type="RefSeq" id="XP_046596080.1">
    <property type="nucleotide sequence ID" value="XM_046740124.1"/>
</dbReference>
<proteinExistence type="predicted"/>
<feature type="region of interest" description="Disordered" evidence="1">
    <location>
        <begin position="324"/>
        <end position="345"/>
    </location>
</feature>
<dbReference type="Proteomes" id="UP000829291">
    <property type="component" value="Chromosome 5"/>
</dbReference>
<keyword evidence="2" id="KW-0732">Signal</keyword>
<dbReference type="RefSeq" id="XP_046596079.1">
    <property type="nucleotide sequence ID" value="XM_046740123.1"/>
</dbReference>
<reference evidence="4 5" key="1">
    <citation type="submission" date="2025-05" db="UniProtKB">
        <authorList>
            <consortium name="RefSeq"/>
        </authorList>
    </citation>
    <scope>IDENTIFICATION</scope>
    <source>
        <tissue evidence="4 5">Thorax and Abdomen</tissue>
    </source>
</reference>
<organism evidence="3 5">
    <name type="scientific">Neodiprion lecontei</name>
    <name type="common">Redheaded pine sawfly</name>
    <dbReference type="NCBI Taxonomy" id="441921"/>
    <lineage>
        <taxon>Eukaryota</taxon>
        <taxon>Metazoa</taxon>
        <taxon>Ecdysozoa</taxon>
        <taxon>Arthropoda</taxon>
        <taxon>Hexapoda</taxon>
        <taxon>Insecta</taxon>
        <taxon>Pterygota</taxon>
        <taxon>Neoptera</taxon>
        <taxon>Endopterygota</taxon>
        <taxon>Hymenoptera</taxon>
        <taxon>Tenthredinoidea</taxon>
        <taxon>Diprionidae</taxon>
        <taxon>Diprioninae</taxon>
        <taxon>Neodiprion</taxon>
    </lineage>
</organism>
<evidence type="ECO:0000313" key="4">
    <source>
        <dbReference type="RefSeq" id="XP_046596079.1"/>
    </source>
</evidence>
<accession>A0ABM3G744</accession>
<feature type="signal peptide" evidence="2">
    <location>
        <begin position="1"/>
        <end position="20"/>
    </location>
</feature>
<dbReference type="GeneID" id="107218178"/>
<feature type="region of interest" description="Disordered" evidence="1">
    <location>
        <begin position="221"/>
        <end position="241"/>
    </location>
</feature>
<evidence type="ECO:0000256" key="1">
    <source>
        <dbReference type="SAM" id="MobiDB-lite"/>
    </source>
</evidence>
<sequence>MEVNVLTLLLMIASMGLAKATIGNWEGCGGRLERALDALRRDTTRRTRLEDDEPESGIIYQQVLRSAPLEMVVSQVSVKLPQDSRGRGGPWAQVERCVYEPSNNSLQTRLVFSDLTVSGRITLLPLDYRVALPAESCRMTLRLRRAGVDFFTSPIARGRGQMRIRTESSFLEPRFASIYAFGCRPTRSDKQIKRQDKWPPQSTLVNGQLAPNLVKNVAPAGNPTENYEEAEPREISSTTTKDDAVVVEKENRKARALFQTDARPGIWRRSDWITRSSSNRQRREVADITPRDFALALAKKARALLIEDAESLSKDSASEMSAKRQVKADGSQVSIHKNGSDVGHGAATNLQNIEVKANYKRETTEIPIVEEALRPRELLLEEDLADDINIAVADDFEGRAWHVREGVTREMEDVFLKGASQALTSYIERQLHPAIKETLMLSMGYTISYG</sequence>
<evidence type="ECO:0000256" key="2">
    <source>
        <dbReference type="SAM" id="SignalP"/>
    </source>
</evidence>